<dbReference type="Gene3D" id="3.40.50.2000">
    <property type="entry name" value="Glycogen Phosphorylase B"/>
    <property type="match status" value="2"/>
</dbReference>
<organism evidence="2 3">
    <name type="scientific">Alsobacter soli</name>
    <dbReference type="NCBI Taxonomy" id="2109933"/>
    <lineage>
        <taxon>Bacteria</taxon>
        <taxon>Pseudomonadati</taxon>
        <taxon>Pseudomonadota</taxon>
        <taxon>Alphaproteobacteria</taxon>
        <taxon>Hyphomicrobiales</taxon>
        <taxon>Alsobacteraceae</taxon>
        <taxon>Alsobacter</taxon>
    </lineage>
</organism>
<dbReference type="SUPFAM" id="SSF53756">
    <property type="entry name" value="UDP-Glycosyltransferase/glycogen phosphorylase"/>
    <property type="match status" value="1"/>
</dbReference>
<dbReference type="GO" id="GO:0016757">
    <property type="term" value="F:glycosyltransferase activity"/>
    <property type="evidence" value="ECO:0007669"/>
    <property type="project" value="InterPro"/>
</dbReference>
<dbReference type="InterPro" id="IPR050194">
    <property type="entry name" value="Glycosyltransferase_grp1"/>
</dbReference>
<gene>
    <name evidence="2" type="ORF">SLNSH_02835</name>
</gene>
<proteinExistence type="predicted"/>
<keyword evidence="2" id="KW-0808">Transferase</keyword>
<evidence type="ECO:0000313" key="2">
    <source>
        <dbReference type="EMBL" id="PSC06748.1"/>
    </source>
</evidence>
<sequence>MKIAFVHEWLTTYAGSEKVLEVMLELFPEADLFTLVDKMPEKDRGWLAGRKITTSFLQKIPGVGTSYRNLLPLMPLAVEQFDLSGYDVIVSNSHAVAKGVITGPDQLHICYCYTPMRYAWDLQNQYLEESGWTGLRGAMARLFLHRMRLWDMRTAAGVDQFIACSRYIARRIDKVYRRESTVIYPNVAVDRFPVGPAVRDDFYLTSSRLVPYKKMQLIVEAFASMPDRKLVVIGDGPMLEKCKSLATPNVQVMGFQPYPVLLDHMQRAKAFIFASEEDFGIAPVEAQACGTPVLAFDRGGASETVVDGVTGLHFSEQTPAAIRDVVARFETMAERFDPQAIRAHADLFSTERFRREFHDFVVAQWARHRARIAPGARFRPSKPKLEALSV</sequence>
<dbReference type="OrthoDB" id="9801573at2"/>
<evidence type="ECO:0000259" key="1">
    <source>
        <dbReference type="Pfam" id="PF00534"/>
    </source>
</evidence>
<reference evidence="3" key="1">
    <citation type="submission" date="2018-03" db="EMBL/GenBank/DDBJ databases">
        <authorList>
            <person name="Sun L."/>
            <person name="Liu H."/>
            <person name="Chen W."/>
            <person name="Huang K."/>
            <person name="Liu W."/>
            <person name="Gao X."/>
        </authorList>
    </citation>
    <scope>NUCLEOTIDE SEQUENCE [LARGE SCALE GENOMIC DNA]</scope>
    <source>
        <strain evidence="3">SH9</strain>
    </source>
</reference>
<dbReference type="EMBL" id="PVZS01000002">
    <property type="protein sequence ID" value="PSC06748.1"/>
    <property type="molecule type" value="Genomic_DNA"/>
</dbReference>
<accession>A0A2T1HYU1</accession>
<evidence type="ECO:0000313" key="3">
    <source>
        <dbReference type="Proteomes" id="UP000239772"/>
    </source>
</evidence>
<comment type="caution">
    <text evidence="2">The sequence shown here is derived from an EMBL/GenBank/DDBJ whole genome shotgun (WGS) entry which is preliminary data.</text>
</comment>
<dbReference type="CDD" id="cd03804">
    <property type="entry name" value="GT4_WbaZ-like"/>
    <property type="match status" value="1"/>
</dbReference>
<dbReference type="Proteomes" id="UP000239772">
    <property type="component" value="Unassembled WGS sequence"/>
</dbReference>
<dbReference type="RefSeq" id="WP_106335126.1">
    <property type="nucleotide sequence ID" value="NZ_PVZS01000002.1"/>
</dbReference>
<dbReference type="AlphaFoldDB" id="A0A2T1HYU1"/>
<keyword evidence="3" id="KW-1185">Reference proteome</keyword>
<dbReference type="Pfam" id="PF00534">
    <property type="entry name" value="Glycos_transf_1"/>
    <property type="match status" value="1"/>
</dbReference>
<dbReference type="PANTHER" id="PTHR45947">
    <property type="entry name" value="SULFOQUINOVOSYL TRANSFERASE SQD2"/>
    <property type="match status" value="1"/>
</dbReference>
<protein>
    <submittedName>
        <fullName evidence="2">Glycosyl transferase</fullName>
    </submittedName>
</protein>
<dbReference type="PANTHER" id="PTHR45947:SF3">
    <property type="entry name" value="SULFOQUINOVOSYL TRANSFERASE SQD2"/>
    <property type="match status" value="1"/>
</dbReference>
<name>A0A2T1HYU1_9HYPH</name>
<dbReference type="InterPro" id="IPR001296">
    <property type="entry name" value="Glyco_trans_1"/>
</dbReference>
<feature type="domain" description="Glycosyl transferase family 1" evidence="1">
    <location>
        <begin position="191"/>
        <end position="332"/>
    </location>
</feature>